<organism evidence="2 3">
    <name type="scientific">Xylaria multiplex</name>
    <dbReference type="NCBI Taxonomy" id="323545"/>
    <lineage>
        <taxon>Eukaryota</taxon>
        <taxon>Fungi</taxon>
        <taxon>Dikarya</taxon>
        <taxon>Ascomycota</taxon>
        <taxon>Pezizomycotina</taxon>
        <taxon>Sordariomycetes</taxon>
        <taxon>Xylariomycetidae</taxon>
        <taxon>Xylariales</taxon>
        <taxon>Xylariaceae</taxon>
        <taxon>Xylaria</taxon>
    </lineage>
</organism>
<proteinExistence type="predicted"/>
<dbReference type="OrthoDB" id="3905686at2759"/>
<dbReference type="Proteomes" id="UP000481858">
    <property type="component" value="Unassembled WGS sequence"/>
</dbReference>
<feature type="domain" description="DUF7053" evidence="1">
    <location>
        <begin position="4"/>
        <end position="101"/>
    </location>
</feature>
<sequence length="144" mass="15405">MATETVITTPLPAGATQQSVVASLHDHALYIRTTCPQLVSQKHVSGAPGPDQPCVYEITDKRPVGQTTFTMTLTNVADGVDAVIDGRAPTGSIVVRSKWRARADALEEVVEIESNVVTKKLIKGNVEKAHPGFHQAFFAEAVKA</sequence>
<keyword evidence="3" id="KW-1185">Reference proteome</keyword>
<protein>
    <recommendedName>
        <fullName evidence="1">DUF7053 domain-containing protein</fullName>
    </recommendedName>
</protein>
<accession>A0A7C8MPF0</accession>
<dbReference type="InterPro" id="IPR055481">
    <property type="entry name" value="DUF7053"/>
</dbReference>
<dbReference type="EMBL" id="WUBL01000131">
    <property type="protein sequence ID" value="KAF2964947.1"/>
    <property type="molecule type" value="Genomic_DNA"/>
</dbReference>
<reference evidence="2 3" key="1">
    <citation type="submission" date="2019-12" db="EMBL/GenBank/DDBJ databases">
        <title>Draft genome sequence of the ascomycete Xylaria multiplex DSM 110363.</title>
        <authorList>
            <person name="Buettner E."/>
            <person name="Kellner H."/>
        </authorList>
    </citation>
    <scope>NUCLEOTIDE SEQUENCE [LARGE SCALE GENOMIC DNA]</scope>
    <source>
        <strain evidence="2 3">DSM 110363</strain>
    </source>
</reference>
<comment type="caution">
    <text evidence="2">The sequence shown here is derived from an EMBL/GenBank/DDBJ whole genome shotgun (WGS) entry which is preliminary data.</text>
</comment>
<evidence type="ECO:0000259" key="1">
    <source>
        <dbReference type="Pfam" id="PF23155"/>
    </source>
</evidence>
<dbReference type="Pfam" id="PF23155">
    <property type="entry name" value="DUF7053"/>
    <property type="match status" value="1"/>
</dbReference>
<gene>
    <name evidence="2" type="ORF">GQX73_g8646</name>
</gene>
<evidence type="ECO:0000313" key="3">
    <source>
        <dbReference type="Proteomes" id="UP000481858"/>
    </source>
</evidence>
<name>A0A7C8MPF0_9PEZI</name>
<dbReference type="InParanoid" id="A0A7C8MPF0"/>
<dbReference type="AlphaFoldDB" id="A0A7C8MPF0"/>
<evidence type="ECO:0000313" key="2">
    <source>
        <dbReference type="EMBL" id="KAF2964947.1"/>
    </source>
</evidence>